<evidence type="ECO:0000313" key="1">
    <source>
        <dbReference type="EMBL" id="RPD53198.1"/>
    </source>
</evidence>
<reference evidence="1" key="1">
    <citation type="journal article" date="2018" name="Genome Biol. Evol.">
        <title>Genomics and development of Lentinus tigrinus, a white-rot wood-decaying mushroom with dimorphic fruiting bodies.</title>
        <authorList>
            <person name="Wu B."/>
            <person name="Xu Z."/>
            <person name="Knudson A."/>
            <person name="Carlson A."/>
            <person name="Chen N."/>
            <person name="Kovaka S."/>
            <person name="LaButti K."/>
            <person name="Lipzen A."/>
            <person name="Pennachio C."/>
            <person name="Riley R."/>
            <person name="Schakwitz W."/>
            <person name="Umezawa K."/>
            <person name="Ohm R.A."/>
            <person name="Grigoriev I.V."/>
            <person name="Nagy L.G."/>
            <person name="Gibbons J."/>
            <person name="Hibbett D."/>
        </authorList>
    </citation>
    <scope>NUCLEOTIDE SEQUENCE [LARGE SCALE GENOMIC DNA]</scope>
    <source>
        <strain evidence="1">ALCF2SS1-6</strain>
    </source>
</reference>
<dbReference type="AlphaFoldDB" id="A0A5C2RNL6"/>
<name>A0A5C2RNL6_9APHY</name>
<dbReference type="Proteomes" id="UP000313359">
    <property type="component" value="Unassembled WGS sequence"/>
</dbReference>
<protein>
    <submittedName>
        <fullName evidence="1">Uncharacterized protein</fullName>
    </submittedName>
</protein>
<accession>A0A5C2RNL6</accession>
<organism evidence="1 2">
    <name type="scientific">Lentinus tigrinus ALCF2SS1-6</name>
    <dbReference type="NCBI Taxonomy" id="1328759"/>
    <lineage>
        <taxon>Eukaryota</taxon>
        <taxon>Fungi</taxon>
        <taxon>Dikarya</taxon>
        <taxon>Basidiomycota</taxon>
        <taxon>Agaricomycotina</taxon>
        <taxon>Agaricomycetes</taxon>
        <taxon>Polyporales</taxon>
        <taxon>Polyporaceae</taxon>
        <taxon>Lentinus</taxon>
    </lineage>
</organism>
<keyword evidence="2" id="KW-1185">Reference proteome</keyword>
<proteinExistence type="predicted"/>
<evidence type="ECO:0000313" key="2">
    <source>
        <dbReference type="Proteomes" id="UP000313359"/>
    </source>
</evidence>
<dbReference type="EMBL" id="ML122327">
    <property type="protein sequence ID" value="RPD53198.1"/>
    <property type="molecule type" value="Genomic_DNA"/>
</dbReference>
<gene>
    <name evidence="1" type="ORF">L227DRAFT_581545</name>
</gene>
<sequence>MLGSLLREHFVEAFENLAFMKALVSHMSEEPHEKWPSIDAVVEEFRAIVSQLSKPQMRKRLIVRKRRSVLKNTSCLLFRCVPLQTTGDEDAPDCT</sequence>